<protein>
    <recommendedName>
        <fullName evidence="3">Cytochrome c domain-containing protein</fullName>
    </recommendedName>
</protein>
<evidence type="ECO:0000313" key="1">
    <source>
        <dbReference type="EMBL" id="AVP95683.1"/>
    </source>
</evidence>
<keyword evidence="2" id="KW-1185">Reference proteome</keyword>
<evidence type="ECO:0008006" key="3">
    <source>
        <dbReference type="Google" id="ProtNLM"/>
    </source>
</evidence>
<dbReference type="EMBL" id="CP027860">
    <property type="protein sequence ID" value="AVP95683.1"/>
    <property type="molecule type" value="Genomic_DNA"/>
</dbReference>
<reference evidence="1 2" key="1">
    <citation type="submission" date="2018-03" db="EMBL/GenBank/DDBJ databases">
        <title>Ahniella affigens gen. nov., sp. nov., a gammaproteobacterium isolated from sandy soil near a stream.</title>
        <authorList>
            <person name="Ko Y."/>
            <person name="Kim J.-H."/>
        </authorList>
    </citation>
    <scope>NUCLEOTIDE SEQUENCE [LARGE SCALE GENOMIC DNA]</scope>
    <source>
        <strain evidence="1 2">D13</strain>
    </source>
</reference>
<dbReference type="AlphaFoldDB" id="A0A2P1PLG2"/>
<dbReference type="RefSeq" id="WP_106889612.1">
    <property type="nucleotide sequence ID" value="NZ_CP027860.1"/>
</dbReference>
<gene>
    <name evidence="1" type="ORF">C7S18_00050</name>
</gene>
<reference evidence="1 2" key="2">
    <citation type="submission" date="2018-03" db="EMBL/GenBank/DDBJ databases">
        <authorList>
            <person name="Keele B.F."/>
        </authorList>
    </citation>
    <scope>NUCLEOTIDE SEQUENCE [LARGE SCALE GENOMIC DNA]</scope>
    <source>
        <strain evidence="1 2">D13</strain>
    </source>
</reference>
<evidence type="ECO:0000313" key="2">
    <source>
        <dbReference type="Proteomes" id="UP000241074"/>
    </source>
</evidence>
<proteinExistence type="predicted"/>
<dbReference type="OrthoDB" id="6614539at2"/>
<organism evidence="1 2">
    <name type="scientific">Ahniella affigens</name>
    <dbReference type="NCBI Taxonomy" id="2021234"/>
    <lineage>
        <taxon>Bacteria</taxon>
        <taxon>Pseudomonadati</taxon>
        <taxon>Pseudomonadota</taxon>
        <taxon>Gammaproteobacteria</taxon>
        <taxon>Lysobacterales</taxon>
        <taxon>Rhodanobacteraceae</taxon>
        <taxon>Ahniella</taxon>
    </lineage>
</organism>
<name>A0A2P1PLG2_9GAMM</name>
<dbReference type="KEGG" id="xba:C7S18_00050"/>
<dbReference type="Proteomes" id="UP000241074">
    <property type="component" value="Chromosome"/>
</dbReference>
<sequence length="78" mass="8692">MPYKTFKVQHEVEAVDIQTMAGMSISDYKEYLSGGLIFVDHHDVLRSQPAGYPLAVTKAQFKALISYLKGLESRVGSE</sequence>
<accession>A0A2P1PLG2</accession>